<sequence length="93" mass="10890">KLIPKPKGEAGRPGSGGYSLQEVLAWSEKTYETVVVSTRLIMPKKKHLDLSKSYSKQDKKLVKEICEEVRKEYRILDDYKNYWPVHDMLKLHL</sequence>
<comment type="caution">
    <text evidence="1">The sequence shown here is derived from an EMBL/GenBank/DDBJ whole genome shotgun (WGS) entry which is preliminary data.</text>
</comment>
<accession>A0A9P5TLI5</accession>
<name>A0A9P5TLI5_GYMJU</name>
<dbReference type="OrthoDB" id="2686745at2759"/>
<feature type="non-terminal residue" evidence="1">
    <location>
        <position position="93"/>
    </location>
</feature>
<reference evidence="1" key="1">
    <citation type="submission" date="2020-11" db="EMBL/GenBank/DDBJ databases">
        <authorList>
            <consortium name="DOE Joint Genome Institute"/>
            <person name="Ahrendt S."/>
            <person name="Riley R."/>
            <person name="Andreopoulos W."/>
            <person name="LaButti K."/>
            <person name="Pangilinan J."/>
            <person name="Ruiz-duenas F.J."/>
            <person name="Barrasa J.M."/>
            <person name="Sanchez-Garcia M."/>
            <person name="Camarero S."/>
            <person name="Miyauchi S."/>
            <person name="Serrano A."/>
            <person name="Linde D."/>
            <person name="Babiker R."/>
            <person name="Drula E."/>
            <person name="Ayuso-Fernandez I."/>
            <person name="Pacheco R."/>
            <person name="Padilla G."/>
            <person name="Ferreira P."/>
            <person name="Barriuso J."/>
            <person name="Kellner H."/>
            <person name="Castanera R."/>
            <person name="Alfaro M."/>
            <person name="Ramirez L."/>
            <person name="Pisabarro A.G."/>
            <person name="Kuo A."/>
            <person name="Tritt A."/>
            <person name="Lipzen A."/>
            <person name="He G."/>
            <person name="Yan M."/>
            <person name="Ng V."/>
            <person name="Cullen D."/>
            <person name="Martin F."/>
            <person name="Rosso M.-N."/>
            <person name="Henrissat B."/>
            <person name="Hibbett D."/>
            <person name="Martinez A.T."/>
            <person name="Grigoriev I.V."/>
        </authorList>
    </citation>
    <scope>NUCLEOTIDE SEQUENCE</scope>
    <source>
        <strain evidence="1">AH 44721</strain>
    </source>
</reference>
<dbReference type="Proteomes" id="UP000724874">
    <property type="component" value="Unassembled WGS sequence"/>
</dbReference>
<keyword evidence="2" id="KW-1185">Reference proteome</keyword>
<dbReference type="EMBL" id="JADNYJ010000054">
    <property type="protein sequence ID" value="KAF8898281.1"/>
    <property type="molecule type" value="Genomic_DNA"/>
</dbReference>
<proteinExistence type="predicted"/>
<protein>
    <submittedName>
        <fullName evidence="1">Uncharacterized protein</fullName>
    </submittedName>
</protein>
<organism evidence="1 2">
    <name type="scientific">Gymnopilus junonius</name>
    <name type="common">Spectacular rustgill mushroom</name>
    <name type="synonym">Gymnopilus spectabilis subsp. junonius</name>
    <dbReference type="NCBI Taxonomy" id="109634"/>
    <lineage>
        <taxon>Eukaryota</taxon>
        <taxon>Fungi</taxon>
        <taxon>Dikarya</taxon>
        <taxon>Basidiomycota</taxon>
        <taxon>Agaricomycotina</taxon>
        <taxon>Agaricomycetes</taxon>
        <taxon>Agaricomycetidae</taxon>
        <taxon>Agaricales</taxon>
        <taxon>Agaricineae</taxon>
        <taxon>Hymenogastraceae</taxon>
        <taxon>Gymnopilus</taxon>
    </lineage>
</organism>
<dbReference type="AlphaFoldDB" id="A0A9P5TLI5"/>
<feature type="non-terminal residue" evidence="1">
    <location>
        <position position="1"/>
    </location>
</feature>
<evidence type="ECO:0000313" key="2">
    <source>
        <dbReference type="Proteomes" id="UP000724874"/>
    </source>
</evidence>
<evidence type="ECO:0000313" key="1">
    <source>
        <dbReference type="EMBL" id="KAF8898281.1"/>
    </source>
</evidence>
<gene>
    <name evidence="1" type="ORF">CPB84DRAFT_1650767</name>
</gene>